<dbReference type="GeneID" id="112139932"/>
<dbReference type="GeneTree" id="ENSGT01030000234592"/>
<dbReference type="KEGG" id="oml:112139932"/>
<dbReference type="OrthoDB" id="69221at2759"/>
<dbReference type="Ensembl" id="ENSOMET00000003353.1">
    <property type="protein sequence ID" value="ENSOMEP00000026899.1"/>
    <property type="gene ID" value="ENSOMEG00000009037.1"/>
</dbReference>
<keyword evidence="6" id="KW-1185">Reference proteome</keyword>
<feature type="region of interest" description="Disordered" evidence="1">
    <location>
        <begin position="733"/>
        <end position="763"/>
    </location>
</feature>
<feature type="chain" id="PRO_5044588620" description="DNA/RNA non-specific endonuclease domain-containing protein" evidence="2">
    <location>
        <begin position="18"/>
        <end position="1092"/>
    </location>
</feature>
<feature type="compositionally biased region" description="Basic and acidic residues" evidence="1">
    <location>
        <begin position="1079"/>
        <end position="1092"/>
    </location>
</feature>
<feature type="region of interest" description="Disordered" evidence="1">
    <location>
        <begin position="988"/>
        <end position="1042"/>
    </location>
</feature>
<feature type="compositionally biased region" description="Low complexity" evidence="1">
    <location>
        <begin position="897"/>
        <end position="907"/>
    </location>
</feature>
<feature type="region of interest" description="Disordered" evidence="1">
    <location>
        <begin position="861"/>
        <end position="910"/>
    </location>
</feature>
<evidence type="ECO:0008006" key="7">
    <source>
        <dbReference type="Google" id="ProtNLM"/>
    </source>
</evidence>
<sequence>MLLFLLLVFLPAVPIETEVVETLADCPGFFVEETPPEIPNILVGGNIRDQNRYKVICQTFGNKRRFLTLYDTKNKIPVFSAYRFTGAPEGIMEDNLWKIEPQLDDDKNLRKLEDYNQALDNDYDNNLGYNRGHLYPNFHAPDPDAQLSTFTLTNAVPQLEAFNHGSWANMEECTKCYMENNCINANGEIEAFVVTGAEPGEKKLNDKINIPSRMWSAFCCYNSRDGVWLSKAYWGHNVHDTCPNLEERSCDDIKDTFGIQIFPKRLCSFKKPKTKQRSKRSTFCRRSECECLLENSTTTAPPTTTDKTSEKTTFPPRTTPTTVTTPQTTTTLMTTTKTTKPTTTSTTKSTKSTTKKQKKDKKENKNRNTGNKGGGQGGGGGGLGNFLKIFGISSAVLGGITSGIVSAMTPVASGIGGVVGPVAGGIGSVVGPVAGGIGSVVGPVADGIGSVVGPVADEIGSVVGPVADEIGSVVGPVADGIGSVVGPVAGGIVSGIIPLFGGFFGGGGGDRERTYSIINYKSTDPPSKTVKTVLTTPQTSITVPTNNLKTTSTTSATQTTNDDITGNEFSKETGESPSSLFTPTTIEFASPDQTPDSATLGKTVLTTPERITVTTTNQKITTTTSETQTTKGDSKGNASSTSLPTLPTIKLTSFPSEIHDSTTCRKTVWTTPQTPITEPTKHKNPTSITKITEEVSTENDSTTSHLTPTTIKFASPNQTPVSATVRTTVKTTPQTPATVPATNEKTVSSTSVTETTDGDSTGNEYSTSFLTQTTNKLSSPNQTPVSATVKTTVVTKPQTPITVPTTNEKSTSVTQTTDADNTGNKYSTSFLTPPTIKFASPNQTPVSATVRTTVLVTPKSPITVPATNENTVSSTSVTQTTDGDSTGNEYGKVTDKSSTPLLTPTTTNFASPNQTPVSAIVKTTVLTKPQTPITVPTANEKSTSTDADSTGNEYSTSFLTPPTIKFASPNQTPVSATVRTTVKKTPQTPVTVPATNENTVSSTSVTQTTDGDSTGNEYGKVTEVSSTPRLTPTTNNFASPNKIPVSGTIRTIILTKPQTPITVPTTNEKSTSVTQTTDDDSRGDADLKGTRE</sequence>
<dbReference type="OMA" id="MTQTIEE"/>
<dbReference type="InterPro" id="IPR020821">
    <property type="entry name" value="ENPP1-3/EXOG-like_nuc-like"/>
</dbReference>
<dbReference type="Gene3D" id="3.40.570.10">
    <property type="entry name" value="Extracellular Endonuclease, subunit A"/>
    <property type="match status" value="1"/>
</dbReference>
<dbReference type="InterPro" id="IPR001604">
    <property type="entry name" value="Endo_G_ENPP1-like_dom"/>
</dbReference>
<dbReference type="SMART" id="SM00477">
    <property type="entry name" value="NUC"/>
    <property type="match status" value="1"/>
</dbReference>
<evidence type="ECO:0000259" key="4">
    <source>
        <dbReference type="SMART" id="SM00892"/>
    </source>
</evidence>
<feature type="region of interest" description="Disordered" evidence="1">
    <location>
        <begin position="618"/>
        <end position="647"/>
    </location>
</feature>
<dbReference type="Ensembl" id="ENSOMET00000003363.1">
    <property type="protein sequence ID" value="ENSOMEP00000007888.1"/>
    <property type="gene ID" value="ENSOMEG00000009037.1"/>
</dbReference>
<evidence type="ECO:0000313" key="6">
    <source>
        <dbReference type="Proteomes" id="UP000261560"/>
    </source>
</evidence>
<evidence type="ECO:0000313" key="5">
    <source>
        <dbReference type="Ensembl" id="ENSOMEP00000007888.1"/>
    </source>
</evidence>
<dbReference type="InterPro" id="IPR039015">
    <property type="entry name" value="ENDOD1"/>
</dbReference>
<name>A0A3B3BS80_ORYME</name>
<feature type="domain" description="DNA/RNA non-specific endonuclease/pyrophosphatase/phosphodiesterase" evidence="4">
    <location>
        <begin position="62"/>
        <end position="265"/>
    </location>
</feature>
<dbReference type="STRING" id="30732.ENSOMEP00000026899"/>
<protein>
    <recommendedName>
        <fullName evidence="7">DNA/RNA non-specific endonuclease domain-containing protein</fullName>
    </recommendedName>
</protein>
<evidence type="ECO:0000256" key="1">
    <source>
        <dbReference type="SAM" id="MobiDB-lite"/>
    </source>
</evidence>
<dbReference type="GO" id="GO:0016787">
    <property type="term" value="F:hydrolase activity"/>
    <property type="evidence" value="ECO:0007669"/>
    <property type="project" value="InterPro"/>
</dbReference>
<dbReference type="PANTHER" id="PTHR21472">
    <property type="entry name" value="ENDONUCLEASE DOMAIN-CONTAINING 1 PROTEIN ENDOD1"/>
    <property type="match status" value="1"/>
</dbReference>
<feature type="compositionally biased region" description="Low complexity" evidence="1">
    <location>
        <begin position="297"/>
        <end position="352"/>
    </location>
</feature>
<keyword evidence="2" id="KW-0732">Signal</keyword>
<feature type="compositionally biased region" description="Low complexity" evidence="1">
    <location>
        <begin position="871"/>
        <end position="887"/>
    </location>
</feature>
<dbReference type="GO" id="GO:0046872">
    <property type="term" value="F:metal ion binding"/>
    <property type="evidence" value="ECO:0007669"/>
    <property type="project" value="InterPro"/>
</dbReference>
<dbReference type="SMART" id="SM00892">
    <property type="entry name" value="Endonuclease_NS"/>
    <property type="match status" value="1"/>
</dbReference>
<feature type="region of interest" description="Disordered" evidence="1">
    <location>
        <begin position="297"/>
        <end position="378"/>
    </location>
</feature>
<feature type="compositionally biased region" description="Low complexity" evidence="1">
    <location>
        <begin position="988"/>
        <end position="1015"/>
    </location>
</feature>
<dbReference type="Pfam" id="PF01223">
    <property type="entry name" value="Endonuclease_NS"/>
    <property type="match status" value="1"/>
</dbReference>
<feature type="compositionally biased region" description="Low complexity" evidence="1">
    <location>
        <begin position="733"/>
        <end position="762"/>
    </location>
</feature>
<evidence type="ECO:0000256" key="2">
    <source>
        <dbReference type="SAM" id="SignalP"/>
    </source>
</evidence>
<feature type="region of interest" description="Disordered" evidence="1">
    <location>
        <begin position="1059"/>
        <end position="1092"/>
    </location>
</feature>
<dbReference type="AlphaFoldDB" id="A0A3B3BS80"/>
<feature type="region of interest" description="Disordered" evidence="1">
    <location>
        <begin position="544"/>
        <end position="579"/>
    </location>
</feature>
<feature type="region of interest" description="Disordered" evidence="1">
    <location>
        <begin position="933"/>
        <end position="954"/>
    </location>
</feature>
<feature type="domain" description="ENPP1-3/EXOG-like endonuclease/phosphodiesterase" evidence="3">
    <location>
        <begin position="63"/>
        <end position="988"/>
    </location>
</feature>
<feature type="compositionally biased region" description="Polar residues" evidence="1">
    <location>
        <begin position="807"/>
        <end position="821"/>
    </location>
</feature>
<dbReference type="PaxDb" id="30732-ENSOMEP00000026899"/>
<feature type="compositionally biased region" description="Low complexity" evidence="1">
    <location>
        <begin position="544"/>
        <end position="564"/>
    </location>
</feature>
<feature type="region of interest" description="Disordered" evidence="1">
    <location>
        <begin position="799"/>
        <end position="821"/>
    </location>
</feature>
<organism evidence="5 6">
    <name type="scientific">Oryzias melastigma</name>
    <name type="common">Marine medaka</name>
    <dbReference type="NCBI Taxonomy" id="30732"/>
    <lineage>
        <taxon>Eukaryota</taxon>
        <taxon>Metazoa</taxon>
        <taxon>Chordata</taxon>
        <taxon>Craniata</taxon>
        <taxon>Vertebrata</taxon>
        <taxon>Euteleostomi</taxon>
        <taxon>Actinopterygii</taxon>
        <taxon>Neopterygii</taxon>
        <taxon>Teleostei</taxon>
        <taxon>Neoteleostei</taxon>
        <taxon>Acanthomorphata</taxon>
        <taxon>Ovalentaria</taxon>
        <taxon>Atherinomorphae</taxon>
        <taxon>Beloniformes</taxon>
        <taxon>Adrianichthyidae</taxon>
        <taxon>Oryziinae</taxon>
        <taxon>Oryzias</taxon>
    </lineage>
</organism>
<feature type="signal peptide" evidence="2">
    <location>
        <begin position="1"/>
        <end position="17"/>
    </location>
</feature>
<reference evidence="5" key="1">
    <citation type="submission" date="2025-05" db="UniProtKB">
        <authorList>
            <consortium name="Ensembl"/>
        </authorList>
    </citation>
    <scope>IDENTIFICATION</scope>
</reference>
<feature type="compositionally biased region" description="Polar residues" evidence="1">
    <location>
        <begin position="1023"/>
        <end position="1039"/>
    </location>
</feature>
<feature type="compositionally biased region" description="Polar residues" evidence="1">
    <location>
        <begin position="636"/>
        <end position="647"/>
    </location>
</feature>
<dbReference type="InterPro" id="IPR044925">
    <property type="entry name" value="His-Me_finger_sf"/>
</dbReference>
<feature type="compositionally biased region" description="Polar residues" evidence="1">
    <location>
        <begin position="1059"/>
        <end position="1069"/>
    </location>
</feature>
<dbReference type="SUPFAM" id="SSF54060">
    <property type="entry name" value="His-Me finger endonucleases"/>
    <property type="match status" value="1"/>
</dbReference>
<evidence type="ECO:0000259" key="3">
    <source>
        <dbReference type="SMART" id="SM00477"/>
    </source>
</evidence>
<dbReference type="RefSeq" id="XP_036072664.1">
    <property type="nucleotide sequence ID" value="XM_036216771.1"/>
</dbReference>
<accession>A0A3B3BS80</accession>
<dbReference type="GO" id="GO:0003676">
    <property type="term" value="F:nucleic acid binding"/>
    <property type="evidence" value="ECO:0007669"/>
    <property type="project" value="InterPro"/>
</dbReference>
<dbReference type="InterPro" id="IPR044929">
    <property type="entry name" value="DNA/RNA_non-sp_Endonuclease_sf"/>
</dbReference>
<feature type="compositionally biased region" description="Low complexity" evidence="1">
    <location>
        <begin position="618"/>
        <end position="630"/>
    </location>
</feature>
<dbReference type="Proteomes" id="UP000261560">
    <property type="component" value="Unplaced"/>
</dbReference>
<proteinExistence type="predicted"/>
<dbReference type="PANTHER" id="PTHR21472:SF15">
    <property type="entry name" value="ENDONUCLEASE DOMAIN-CONTAINING 1 PROTEIN-RELATED"/>
    <property type="match status" value="1"/>
</dbReference>